<sequence>MIKCKKENQFSKFNVLKKRVFVKIIENIKNQINKSYEKKNNNFSFSLSKLTNFVKVIINFETKDYGGDFNQAFGIGRLTILCDNPTKLRTAVAIMKKVEQFNLIVSETKTTCKQH</sequence>
<proteinExistence type="predicted"/>
<evidence type="ECO:0000313" key="1">
    <source>
        <dbReference type="EMBL" id="ETO36564.1"/>
    </source>
</evidence>
<dbReference type="EMBL" id="ASPP01000533">
    <property type="protein sequence ID" value="ETO36564.1"/>
    <property type="molecule type" value="Genomic_DNA"/>
</dbReference>
<protein>
    <submittedName>
        <fullName evidence="1">Uncharacterized protein</fullName>
    </submittedName>
</protein>
<evidence type="ECO:0000313" key="2">
    <source>
        <dbReference type="Proteomes" id="UP000023152"/>
    </source>
</evidence>
<dbReference type="OrthoDB" id="5984008at2759"/>
<gene>
    <name evidence="1" type="ORF">RFI_00498</name>
</gene>
<dbReference type="Proteomes" id="UP000023152">
    <property type="component" value="Unassembled WGS sequence"/>
</dbReference>
<name>X6PEU4_RETFI</name>
<dbReference type="AlphaFoldDB" id="X6PEU4"/>
<comment type="caution">
    <text evidence="1">The sequence shown here is derived from an EMBL/GenBank/DDBJ whole genome shotgun (WGS) entry which is preliminary data.</text>
</comment>
<organism evidence="1 2">
    <name type="scientific">Reticulomyxa filosa</name>
    <dbReference type="NCBI Taxonomy" id="46433"/>
    <lineage>
        <taxon>Eukaryota</taxon>
        <taxon>Sar</taxon>
        <taxon>Rhizaria</taxon>
        <taxon>Retaria</taxon>
        <taxon>Foraminifera</taxon>
        <taxon>Monothalamids</taxon>
        <taxon>Reticulomyxidae</taxon>
        <taxon>Reticulomyxa</taxon>
    </lineage>
</organism>
<reference evidence="1 2" key="1">
    <citation type="journal article" date="2013" name="Curr. Biol.">
        <title>The Genome of the Foraminiferan Reticulomyxa filosa.</title>
        <authorList>
            <person name="Glockner G."/>
            <person name="Hulsmann N."/>
            <person name="Schleicher M."/>
            <person name="Noegel A.A."/>
            <person name="Eichinger L."/>
            <person name="Gallinger C."/>
            <person name="Pawlowski J."/>
            <person name="Sierra R."/>
            <person name="Euteneuer U."/>
            <person name="Pillet L."/>
            <person name="Moustafa A."/>
            <person name="Platzer M."/>
            <person name="Groth M."/>
            <person name="Szafranski K."/>
            <person name="Schliwa M."/>
        </authorList>
    </citation>
    <scope>NUCLEOTIDE SEQUENCE [LARGE SCALE GENOMIC DNA]</scope>
</reference>
<keyword evidence="2" id="KW-1185">Reference proteome</keyword>
<accession>X6PEU4</accession>